<dbReference type="PROSITE" id="PS50240">
    <property type="entry name" value="TRYPSIN_DOM"/>
    <property type="match status" value="1"/>
</dbReference>
<dbReference type="PANTHER" id="PTHR24276">
    <property type="entry name" value="POLYSERASE-RELATED"/>
    <property type="match status" value="1"/>
</dbReference>
<dbReference type="RefSeq" id="WP_346178318.1">
    <property type="nucleotide sequence ID" value="NZ_BAAASD010000043.1"/>
</dbReference>
<evidence type="ECO:0000256" key="3">
    <source>
        <dbReference type="RuleBase" id="RU363034"/>
    </source>
</evidence>
<dbReference type="PANTHER" id="PTHR24276:SF98">
    <property type="entry name" value="FI18310P1-RELATED"/>
    <property type="match status" value="1"/>
</dbReference>
<dbReference type="SUPFAM" id="SSF50494">
    <property type="entry name" value="Trypsin-like serine proteases"/>
    <property type="match status" value="1"/>
</dbReference>
<dbReference type="EMBL" id="BAAASD010000043">
    <property type="protein sequence ID" value="GAA2366817.1"/>
    <property type="molecule type" value="Genomic_DNA"/>
</dbReference>
<dbReference type="InterPro" id="IPR018114">
    <property type="entry name" value="TRYPSIN_HIS"/>
</dbReference>
<feature type="domain" description="Peptidase S1" evidence="5">
    <location>
        <begin position="55"/>
        <end position="304"/>
    </location>
</feature>
<dbReference type="PROSITE" id="PS00134">
    <property type="entry name" value="TRYPSIN_HIS"/>
    <property type="match status" value="1"/>
</dbReference>
<dbReference type="SMART" id="SM00020">
    <property type="entry name" value="Tryp_SPc"/>
    <property type="match status" value="1"/>
</dbReference>
<feature type="chain" id="PRO_5047159585" evidence="4">
    <location>
        <begin position="45"/>
        <end position="304"/>
    </location>
</feature>
<dbReference type="InterPro" id="IPR001254">
    <property type="entry name" value="Trypsin_dom"/>
</dbReference>
<accession>A0ABN3H1C3</accession>
<gene>
    <name evidence="6" type="ORF">GCM10010246_69820</name>
</gene>
<comment type="caution">
    <text evidence="6">The sequence shown here is derived from an EMBL/GenBank/DDBJ whole genome shotgun (WGS) entry which is preliminary data.</text>
</comment>
<keyword evidence="3" id="KW-0645">Protease</keyword>
<evidence type="ECO:0000313" key="6">
    <source>
        <dbReference type="EMBL" id="GAA2366817.1"/>
    </source>
</evidence>
<keyword evidence="3" id="KW-0720">Serine protease</keyword>
<dbReference type="InterPro" id="IPR001314">
    <property type="entry name" value="Peptidase_S1A"/>
</dbReference>
<dbReference type="PRINTS" id="PR00722">
    <property type="entry name" value="CHYMOTRYPSIN"/>
</dbReference>
<dbReference type="PROSITE" id="PS00135">
    <property type="entry name" value="TRYPSIN_SER"/>
    <property type="match status" value="1"/>
</dbReference>
<dbReference type="Proteomes" id="UP001500253">
    <property type="component" value="Unassembled WGS sequence"/>
</dbReference>
<dbReference type="CDD" id="cd00190">
    <property type="entry name" value="Tryp_SPc"/>
    <property type="match status" value="1"/>
</dbReference>
<name>A0ABN3H1C3_9ACTN</name>
<evidence type="ECO:0000256" key="2">
    <source>
        <dbReference type="ARBA" id="ARBA00023157"/>
    </source>
</evidence>
<keyword evidence="7" id="KW-1185">Reference proteome</keyword>
<sequence>MNNLIGDRREGERRSGVRRLALVRAALAAALSVGALAGAGAAQAEENPSTPTPRIIGGHDATENYSFIVSLQKERNGDPDGHRCTGALIRKDWVVTAAHCVTTAGTDSAPFTVMDPALFHVRVGSDDRTTGGTVAKVKRIEVDPEYQARDDRSEGYDVALLQLDTALANKPVPLAPTSTKAGTPVRQLGWGYTATADVGDPTKLPVKLQELDTKVIDPSTEKCRVDSTGDDSWGIREGDVCTDNPQDTYGPCGGDSGSPLLKKVYGRWQLVGVDSRGVGEICGSTPDIYTDLHYHRSWLYSVIG</sequence>
<keyword evidence="4" id="KW-0732">Signal</keyword>
<evidence type="ECO:0000259" key="5">
    <source>
        <dbReference type="PROSITE" id="PS50240"/>
    </source>
</evidence>
<keyword evidence="3" id="KW-0378">Hydrolase</keyword>
<comment type="similarity">
    <text evidence="1">Belongs to the peptidase S1 family.</text>
</comment>
<evidence type="ECO:0000256" key="1">
    <source>
        <dbReference type="ARBA" id="ARBA00007664"/>
    </source>
</evidence>
<dbReference type="InterPro" id="IPR043504">
    <property type="entry name" value="Peptidase_S1_PA_chymotrypsin"/>
</dbReference>
<protein>
    <submittedName>
        <fullName evidence="6">Trypsin-like serine protease</fullName>
    </submittedName>
</protein>
<keyword evidence="2" id="KW-1015">Disulfide bond</keyword>
<dbReference type="InterPro" id="IPR009003">
    <property type="entry name" value="Peptidase_S1_PA"/>
</dbReference>
<dbReference type="Gene3D" id="2.40.10.10">
    <property type="entry name" value="Trypsin-like serine proteases"/>
    <property type="match status" value="1"/>
</dbReference>
<dbReference type="InterPro" id="IPR033116">
    <property type="entry name" value="TRYPSIN_SER"/>
</dbReference>
<evidence type="ECO:0000256" key="4">
    <source>
        <dbReference type="SAM" id="SignalP"/>
    </source>
</evidence>
<organism evidence="6 7">
    <name type="scientific">Streptomyces cuspidosporus</name>
    <dbReference type="NCBI Taxonomy" id="66882"/>
    <lineage>
        <taxon>Bacteria</taxon>
        <taxon>Bacillati</taxon>
        <taxon>Actinomycetota</taxon>
        <taxon>Actinomycetes</taxon>
        <taxon>Kitasatosporales</taxon>
        <taxon>Streptomycetaceae</taxon>
        <taxon>Streptomyces</taxon>
    </lineage>
</organism>
<dbReference type="InterPro" id="IPR050430">
    <property type="entry name" value="Peptidase_S1"/>
</dbReference>
<dbReference type="Pfam" id="PF00089">
    <property type="entry name" value="Trypsin"/>
    <property type="match status" value="1"/>
</dbReference>
<proteinExistence type="inferred from homology"/>
<reference evidence="6 7" key="1">
    <citation type="journal article" date="2019" name="Int. J. Syst. Evol. Microbiol.">
        <title>The Global Catalogue of Microorganisms (GCM) 10K type strain sequencing project: providing services to taxonomists for standard genome sequencing and annotation.</title>
        <authorList>
            <consortium name="The Broad Institute Genomics Platform"/>
            <consortium name="The Broad Institute Genome Sequencing Center for Infectious Disease"/>
            <person name="Wu L."/>
            <person name="Ma J."/>
        </authorList>
    </citation>
    <scope>NUCLEOTIDE SEQUENCE [LARGE SCALE GENOMIC DNA]</scope>
    <source>
        <strain evidence="6 7">JCM 4316</strain>
    </source>
</reference>
<evidence type="ECO:0000313" key="7">
    <source>
        <dbReference type="Proteomes" id="UP001500253"/>
    </source>
</evidence>
<feature type="signal peptide" evidence="4">
    <location>
        <begin position="1"/>
        <end position="44"/>
    </location>
</feature>